<dbReference type="InterPro" id="IPR050109">
    <property type="entry name" value="HTH-type_TetR-like_transc_reg"/>
</dbReference>
<dbReference type="PANTHER" id="PTHR30055">
    <property type="entry name" value="HTH-TYPE TRANSCRIPTIONAL REGULATOR RUTR"/>
    <property type="match status" value="1"/>
</dbReference>
<keyword evidence="4" id="KW-1185">Reference proteome</keyword>
<dbReference type="EMBL" id="CP074133">
    <property type="protein sequence ID" value="QUX24118.1"/>
    <property type="molecule type" value="Genomic_DNA"/>
</dbReference>
<accession>A0ABX8BTP0</accession>
<dbReference type="RefSeq" id="WP_220559513.1">
    <property type="nucleotide sequence ID" value="NZ_CP074133.1"/>
</dbReference>
<dbReference type="Pfam" id="PF13977">
    <property type="entry name" value="TetR_C_6"/>
    <property type="match status" value="1"/>
</dbReference>
<dbReference type="InterPro" id="IPR036271">
    <property type="entry name" value="Tet_transcr_reg_TetR-rel_C_sf"/>
</dbReference>
<evidence type="ECO:0000259" key="2">
    <source>
        <dbReference type="Pfam" id="PF13977"/>
    </source>
</evidence>
<organism evidence="3 4">
    <name type="scientific">Nocardiopsis changdeensis</name>
    <dbReference type="NCBI Taxonomy" id="2831969"/>
    <lineage>
        <taxon>Bacteria</taxon>
        <taxon>Bacillati</taxon>
        <taxon>Actinomycetota</taxon>
        <taxon>Actinomycetes</taxon>
        <taxon>Streptosporangiales</taxon>
        <taxon>Nocardiopsidaceae</taxon>
        <taxon>Nocardiopsis</taxon>
    </lineage>
</organism>
<sequence length="224" mass="24582">MTSSDRRKRVRKAPGERRDEIVAAAARTGLVEGLERITLRRVADGLGVRPGLVGHYFPVVEELVAEAFTSAALGELDVLLPETPAEPAPEEAAPAAMPILRDFLSRMSGPVFDDVSRLWLNARHLARYRPALRERVVSQELLWCRRVERVLALGVEQGSFRCDDPWGAAVRIMAAIDGANSYINTSAPQRSEPLTEMVRTLVEVELGLGRDALRAPSPDPAPNT</sequence>
<dbReference type="PANTHER" id="PTHR30055:SF200">
    <property type="entry name" value="HTH-TYPE TRANSCRIPTIONAL REPRESSOR BDCR"/>
    <property type="match status" value="1"/>
</dbReference>
<dbReference type="InterPro" id="IPR009057">
    <property type="entry name" value="Homeodomain-like_sf"/>
</dbReference>
<dbReference type="Proteomes" id="UP000676079">
    <property type="component" value="Chromosome"/>
</dbReference>
<dbReference type="InterPro" id="IPR039538">
    <property type="entry name" value="BetI_C"/>
</dbReference>
<gene>
    <name evidence="3" type="ORF">KGD84_07345</name>
</gene>
<dbReference type="SUPFAM" id="SSF46689">
    <property type="entry name" value="Homeodomain-like"/>
    <property type="match status" value="1"/>
</dbReference>
<evidence type="ECO:0000313" key="3">
    <source>
        <dbReference type="EMBL" id="QUX24118.1"/>
    </source>
</evidence>
<evidence type="ECO:0000313" key="4">
    <source>
        <dbReference type="Proteomes" id="UP000676079"/>
    </source>
</evidence>
<reference evidence="3 4" key="1">
    <citation type="submission" date="2021-05" db="EMBL/GenBank/DDBJ databases">
        <title>Direct Submission.</title>
        <authorList>
            <person name="Li K."/>
            <person name="Gao J."/>
        </authorList>
    </citation>
    <scope>NUCLEOTIDE SEQUENCE [LARGE SCALE GENOMIC DNA]</scope>
    <source>
        <strain evidence="3 4">Mg02</strain>
    </source>
</reference>
<protein>
    <submittedName>
        <fullName evidence="3">TetR family transcriptional regulator C-terminal domain-containing protein</fullName>
    </submittedName>
</protein>
<keyword evidence="1" id="KW-0238">DNA-binding</keyword>
<dbReference type="Gene3D" id="1.10.357.10">
    <property type="entry name" value="Tetracycline Repressor, domain 2"/>
    <property type="match status" value="1"/>
</dbReference>
<proteinExistence type="predicted"/>
<dbReference type="SUPFAM" id="SSF48498">
    <property type="entry name" value="Tetracyclin repressor-like, C-terminal domain"/>
    <property type="match status" value="1"/>
</dbReference>
<name>A0ABX8BTP0_9ACTN</name>
<evidence type="ECO:0000256" key="1">
    <source>
        <dbReference type="ARBA" id="ARBA00023125"/>
    </source>
</evidence>
<feature type="domain" description="BetI-type transcriptional repressor C-terminal" evidence="2">
    <location>
        <begin position="115"/>
        <end position="201"/>
    </location>
</feature>